<reference evidence="5 6" key="1">
    <citation type="submission" date="2018-05" db="EMBL/GenBank/DDBJ databases">
        <title>Brachybacterium sp. M1HQ-2T, whole genome shotgun sequence.</title>
        <authorList>
            <person name="Tuo L."/>
        </authorList>
    </citation>
    <scope>NUCLEOTIDE SEQUENCE [LARGE SCALE GENOMIC DNA]</scope>
    <source>
        <strain evidence="5 6">M1HQ-2</strain>
    </source>
</reference>
<evidence type="ECO:0000256" key="2">
    <source>
        <dbReference type="SAM" id="MobiDB-lite"/>
    </source>
</evidence>
<evidence type="ECO:0000313" key="5">
    <source>
        <dbReference type="EMBL" id="PWH04939.1"/>
    </source>
</evidence>
<name>A0A2U2RGE2_9MICO</name>
<evidence type="ECO:0000256" key="3">
    <source>
        <dbReference type="SAM" id="Phobius"/>
    </source>
</evidence>
<dbReference type="SUPFAM" id="SSF51395">
    <property type="entry name" value="FMN-linked oxidoreductases"/>
    <property type="match status" value="1"/>
</dbReference>
<keyword evidence="6" id="KW-1185">Reference proteome</keyword>
<dbReference type="InterPro" id="IPR013785">
    <property type="entry name" value="Aldolase_TIM"/>
</dbReference>
<dbReference type="GO" id="GO:0015930">
    <property type="term" value="F:glutamate synthase activity"/>
    <property type="evidence" value="ECO:0007669"/>
    <property type="project" value="InterPro"/>
</dbReference>
<sequence length="123" mass="13412">MSERAVIVQNALVGMRLRDRIAIRCSGKIAVGNDIIRREALGADFCSVARPMMMVTAASKQSTATPTRVPAASPRRTPHQRRRRGGQGAARAMLSAVLMLVAWGWHRSTTRIPSYAAAHPPRP</sequence>
<organism evidence="5 6">
    <name type="scientific">Brachybacterium endophyticum</name>
    <dbReference type="NCBI Taxonomy" id="2182385"/>
    <lineage>
        <taxon>Bacteria</taxon>
        <taxon>Bacillati</taxon>
        <taxon>Actinomycetota</taxon>
        <taxon>Actinomycetes</taxon>
        <taxon>Micrococcales</taxon>
        <taxon>Dermabacteraceae</taxon>
        <taxon>Brachybacterium</taxon>
    </lineage>
</organism>
<dbReference type="GO" id="GO:0006537">
    <property type="term" value="P:glutamate biosynthetic process"/>
    <property type="evidence" value="ECO:0007669"/>
    <property type="project" value="InterPro"/>
</dbReference>
<feature type="region of interest" description="Disordered" evidence="2">
    <location>
        <begin position="57"/>
        <end position="90"/>
    </location>
</feature>
<accession>A0A2U2RGE2</accession>
<comment type="caution">
    <text evidence="5">The sequence shown here is derived from an EMBL/GenBank/DDBJ whole genome shotgun (WGS) entry which is preliminary data.</text>
</comment>
<evidence type="ECO:0000259" key="4">
    <source>
        <dbReference type="Pfam" id="PF01645"/>
    </source>
</evidence>
<dbReference type="EMBL" id="QFKX01000010">
    <property type="protein sequence ID" value="PWH04939.1"/>
    <property type="molecule type" value="Genomic_DNA"/>
</dbReference>
<dbReference type="Pfam" id="PF01645">
    <property type="entry name" value="Glu_synthase"/>
    <property type="match status" value="1"/>
</dbReference>
<evidence type="ECO:0000256" key="1">
    <source>
        <dbReference type="ARBA" id="ARBA00009716"/>
    </source>
</evidence>
<keyword evidence="3" id="KW-0812">Transmembrane</keyword>
<comment type="similarity">
    <text evidence="1">Belongs to the glutamate synthase family.</text>
</comment>
<evidence type="ECO:0000313" key="6">
    <source>
        <dbReference type="Proteomes" id="UP000245590"/>
    </source>
</evidence>
<keyword evidence="3" id="KW-1133">Transmembrane helix</keyword>
<dbReference type="Proteomes" id="UP000245590">
    <property type="component" value="Unassembled WGS sequence"/>
</dbReference>
<keyword evidence="3" id="KW-0472">Membrane</keyword>
<protein>
    <recommendedName>
        <fullName evidence="4">Glutamate synthase domain-containing protein</fullName>
    </recommendedName>
</protein>
<feature type="domain" description="Glutamate synthase" evidence="4">
    <location>
        <begin position="7"/>
        <end position="56"/>
    </location>
</feature>
<dbReference type="Gene3D" id="3.20.20.70">
    <property type="entry name" value="Aldolase class I"/>
    <property type="match status" value="1"/>
</dbReference>
<proteinExistence type="inferred from homology"/>
<dbReference type="InterPro" id="IPR002932">
    <property type="entry name" value="Glu_synthdom"/>
</dbReference>
<dbReference type="RefSeq" id="WP_109277000.1">
    <property type="nucleotide sequence ID" value="NZ_QFKX01000010.1"/>
</dbReference>
<dbReference type="OrthoDB" id="9758182at2"/>
<feature type="compositionally biased region" description="Basic residues" evidence="2">
    <location>
        <begin position="76"/>
        <end position="85"/>
    </location>
</feature>
<feature type="transmembrane region" description="Helical" evidence="3">
    <location>
        <begin position="88"/>
        <end position="105"/>
    </location>
</feature>
<gene>
    <name evidence="5" type="ORF">DEO23_15825</name>
</gene>
<dbReference type="AlphaFoldDB" id="A0A2U2RGE2"/>